<dbReference type="Proteomes" id="UP001146120">
    <property type="component" value="Unassembled WGS sequence"/>
</dbReference>
<evidence type="ECO:0000313" key="6">
    <source>
        <dbReference type="EMBL" id="DBA05403.1"/>
    </source>
</evidence>
<dbReference type="CDD" id="cd01040">
    <property type="entry name" value="Mb-like"/>
    <property type="match status" value="1"/>
</dbReference>
<protein>
    <recommendedName>
        <fullName evidence="5">Globin domain-containing protein</fullName>
    </recommendedName>
</protein>
<dbReference type="InterPro" id="IPR000971">
    <property type="entry name" value="Globin"/>
</dbReference>
<dbReference type="Pfam" id="PF00042">
    <property type="entry name" value="Globin"/>
    <property type="match status" value="1"/>
</dbReference>
<comment type="caution">
    <text evidence="6">The sequence shown here is derived from an EMBL/GenBank/DDBJ whole genome shotgun (WGS) entry which is preliminary data.</text>
</comment>
<proteinExistence type="predicted"/>
<evidence type="ECO:0000313" key="7">
    <source>
        <dbReference type="Proteomes" id="UP001146120"/>
    </source>
</evidence>
<feature type="compositionally biased region" description="Low complexity" evidence="4">
    <location>
        <begin position="72"/>
        <end position="90"/>
    </location>
</feature>
<dbReference type="GO" id="GO:0019825">
    <property type="term" value="F:oxygen binding"/>
    <property type="evidence" value="ECO:0007669"/>
    <property type="project" value="InterPro"/>
</dbReference>
<dbReference type="GO" id="GO:0071500">
    <property type="term" value="P:cellular response to nitrosative stress"/>
    <property type="evidence" value="ECO:0007669"/>
    <property type="project" value="TreeGrafter"/>
</dbReference>
<dbReference type="GO" id="GO:0046210">
    <property type="term" value="P:nitric oxide catabolic process"/>
    <property type="evidence" value="ECO:0007669"/>
    <property type="project" value="TreeGrafter"/>
</dbReference>
<dbReference type="SUPFAM" id="SSF46458">
    <property type="entry name" value="Globin-like"/>
    <property type="match status" value="2"/>
</dbReference>
<dbReference type="AlphaFoldDB" id="A0AAV2ZNM3"/>
<reference evidence="6" key="2">
    <citation type="journal article" date="2023" name="Microbiol Resour">
        <title>Decontamination and Annotation of the Draft Genome Sequence of the Oomycete Lagenidium giganteum ARSEF 373.</title>
        <authorList>
            <person name="Morgan W.R."/>
            <person name="Tartar A."/>
        </authorList>
    </citation>
    <scope>NUCLEOTIDE SEQUENCE</scope>
    <source>
        <strain evidence="6">ARSEF 373</strain>
    </source>
</reference>
<dbReference type="InterPro" id="IPR012292">
    <property type="entry name" value="Globin/Proto"/>
</dbReference>
<dbReference type="GO" id="GO:0071949">
    <property type="term" value="F:FAD binding"/>
    <property type="evidence" value="ECO:0007669"/>
    <property type="project" value="TreeGrafter"/>
</dbReference>
<feature type="region of interest" description="Disordered" evidence="4">
    <location>
        <begin position="72"/>
        <end position="94"/>
    </location>
</feature>
<sequence length="529" mass="59715">MPQCTNMGACIHSRAGIAPEPSARTQAGKKLTRSQQRLVKKYLANFPCCETSTREHVRMVGAHWRMVFDDSGSSTYRRSTPSTPSTASNKSVRKKGDAVSYPARVVLLFDTFYGYLDAQAPHLFQLFQASRDAQVQIVDHVSGGIRAIVRANYSIDAVVALAKACLRFGVQPDHFDQLGMALMNAMKEVSGHYWTPQVDMAWRRVYWHSSVLLMEMLKSESKPTRPFKRIREKRLPKEYLPLMKKYLPNFHFEYESTEEHRMIAAAFWNKTFPVDQAALSTTPRSQASSWRSLVRSSSNSRHQFTVHAENQDHLNPIGILYDSFYEYLENKEPKLQQLFQSSIQTRSKVLLLISAGMMVLLATDIGERVAQLNQTHSRFGVQLDHFDPLGRALIHAMKECSEAAQSWSPEVENAWRRLFGHCSAILMYSQSNRRKASRTLSSRREVRRSLFGEKSVIMAGAGVNVGGGSSTGRVIFALCGGLAGAYYGFYLQSKILDERRVSVLVETEAQKRFDAWKQAQSSTAEATAE</sequence>
<feature type="domain" description="Globin" evidence="5">
    <location>
        <begin position="356"/>
        <end position="423"/>
    </location>
</feature>
<evidence type="ECO:0000256" key="2">
    <source>
        <dbReference type="ARBA" id="ARBA00022723"/>
    </source>
</evidence>
<accession>A0AAV2ZNM3</accession>
<keyword evidence="7" id="KW-1185">Reference proteome</keyword>
<dbReference type="InterPro" id="IPR009050">
    <property type="entry name" value="Globin-like_sf"/>
</dbReference>
<keyword evidence="3" id="KW-0408">Iron</keyword>
<evidence type="ECO:0000256" key="3">
    <source>
        <dbReference type="ARBA" id="ARBA00023004"/>
    </source>
</evidence>
<dbReference type="PANTHER" id="PTHR43396">
    <property type="entry name" value="FLAVOHEMOPROTEIN"/>
    <property type="match status" value="1"/>
</dbReference>
<evidence type="ECO:0000259" key="5">
    <source>
        <dbReference type="Pfam" id="PF00042"/>
    </source>
</evidence>
<dbReference type="Gene3D" id="1.10.490.10">
    <property type="entry name" value="Globins"/>
    <property type="match status" value="2"/>
</dbReference>
<gene>
    <name evidence="6" type="ORF">N0F65_007565</name>
</gene>
<dbReference type="GO" id="GO:0046872">
    <property type="term" value="F:metal ion binding"/>
    <property type="evidence" value="ECO:0007669"/>
    <property type="project" value="UniProtKB-KW"/>
</dbReference>
<dbReference type="InterPro" id="IPR044399">
    <property type="entry name" value="Mb-like_M"/>
</dbReference>
<reference evidence="6" key="1">
    <citation type="submission" date="2022-11" db="EMBL/GenBank/DDBJ databases">
        <authorList>
            <person name="Morgan W.R."/>
            <person name="Tartar A."/>
        </authorList>
    </citation>
    <scope>NUCLEOTIDE SEQUENCE</scope>
    <source>
        <strain evidence="6">ARSEF 373</strain>
    </source>
</reference>
<keyword evidence="1" id="KW-0349">Heme</keyword>
<dbReference type="GO" id="GO:0008941">
    <property type="term" value="F:nitric oxide dioxygenase NAD(P)H activity"/>
    <property type="evidence" value="ECO:0007669"/>
    <property type="project" value="TreeGrafter"/>
</dbReference>
<keyword evidence="2" id="KW-0479">Metal-binding</keyword>
<evidence type="ECO:0000256" key="1">
    <source>
        <dbReference type="ARBA" id="ARBA00022617"/>
    </source>
</evidence>
<evidence type="ECO:0000256" key="4">
    <source>
        <dbReference type="SAM" id="MobiDB-lite"/>
    </source>
</evidence>
<dbReference type="PANTHER" id="PTHR43396:SF3">
    <property type="entry name" value="FLAVOHEMOPROTEIN"/>
    <property type="match status" value="1"/>
</dbReference>
<dbReference type="EMBL" id="DAKRPA010000001">
    <property type="protein sequence ID" value="DBA05403.1"/>
    <property type="molecule type" value="Genomic_DNA"/>
</dbReference>
<name>A0AAV2ZNM3_9STRA</name>
<organism evidence="6 7">
    <name type="scientific">Lagenidium giganteum</name>
    <dbReference type="NCBI Taxonomy" id="4803"/>
    <lineage>
        <taxon>Eukaryota</taxon>
        <taxon>Sar</taxon>
        <taxon>Stramenopiles</taxon>
        <taxon>Oomycota</taxon>
        <taxon>Peronosporomycetes</taxon>
        <taxon>Pythiales</taxon>
        <taxon>Pythiaceae</taxon>
    </lineage>
</organism>
<dbReference type="GO" id="GO:0020037">
    <property type="term" value="F:heme binding"/>
    <property type="evidence" value="ECO:0007669"/>
    <property type="project" value="InterPro"/>
</dbReference>